<dbReference type="SUPFAM" id="SSF48537">
    <property type="entry name" value="Phospholipase C/P1 nuclease"/>
    <property type="match status" value="1"/>
</dbReference>
<evidence type="ECO:0000256" key="1">
    <source>
        <dbReference type="ARBA" id="ARBA00022722"/>
    </source>
</evidence>
<feature type="chain" id="PRO_5015697311" evidence="7">
    <location>
        <begin position="26"/>
        <end position="267"/>
    </location>
</feature>
<evidence type="ECO:0000256" key="2">
    <source>
        <dbReference type="ARBA" id="ARBA00022723"/>
    </source>
</evidence>
<evidence type="ECO:0000256" key="4">
    <source>
        <dbReference type="ARBA" id="ARBA00022801"/>
    </source>
</evidence>
<dbReference type="InterPro" id="IPR008947">
    <property type="entry name" value="PLipase_C/P1_nuclease_dom_sf"/>
</dbReference>
<keyword evidence="2" id="KW-0479">Metal-binding</keyword>
<comment type="caution">
    <text evidence="8">The sequence shown here is derived from an EMBL/GenBank/DDBJ whole genome shotgun (WGS) entry which is preliminary data.</text>
</comment>
<dbReference type="GO" id="GO:0004519">
    <property type="term" value="F:endonuclease activity"/>
    <property type="evidence" value="ECO:0007669"/>
    <property type="project" value="UniProtKB-KW"/>
</dbReference>
<dbReference type="CDD" id="cd11010">
    <property type="entry name" value="S1-P1_nuclease"/>
    <property type="match status" value="1"/>
</dbReference>
<dbReference type="PANTHER" id="PTHR33146:SF26">
    <property type="entry name" value="ENDONUCLEASE 4"/>
    <property type="match status" value="1"/>
</dbReference>
<dbReference type="GO" id="GO:0003676">
    <property type="term" value="F:nucleic acid binding"/>
    <property type="evidence" value="ECO:0007669"/>
    <property type="project" value="InterPro"/>
</dbReference>
<dbReference type="Proteomes" id="UP000240912">
    <property type="component" value="Unassembled WGS sequence"/>
</dbReference>
<gene>
    <name evidence="8" type="ORF">C7T94_03480</name>
</gene>
<dbReference type="Pfam" id="PF02265">
    <property type="entry name" value="S1-P1_nuclease"/>
    <property type="match status" value="1"/>
</dbReference>
<dbReference type="PANTHER" id="PTHR33146">
    <property type="entry name" value="ENDONUCLEASE 4"/>
    <property type="match status" value="1"/>
</dbReference>
<evidence type="ECO:0000256" key="6">
    <source>
        <dbReference type="ARBA" id="ARBA00023180"/>
    </source>
</evidence>
<organism evidence="8 9">
    <name type="scientific">Pedobacter yulinensis</name>
    <dbReference type="NCBI Taxonomy" id="2126353"/>
    <lineage>
        <taxon>Bacteria</taxon>
        <taxon>Pseudomonadati</taxon>
        <taxon>Bacteroidota</taxon>
        <taxon>Sphingobacteriia</taxon>
        <taxon>Sphingobacteriales</taxon>
        <taxon>Sphingobacteriaceae</taxon>
        <taxon>Pedobacter</taxon>
    </lineage>
</organism>
<keyword evidence="9" id="KW-1185">Reference proteome</keyword>
<keyword evidence="5" id="KW-1015">Disulfide bond</keyword>
<protein>
    <submittedName>
        <fullName evidence="8">S1/P1 Nuclease</fullName>
    </submittedName>
</protein>
<evidence type="ECO:0000256" key="7">
    <source>
        <dbReference type="SAM" id="SignalP"/>
    </source>
</evidence>
<evidence type="ECO:0000256" key="5">
    <source>
        <dbReference type="ARBA" id="ARBA00023157"/>
    </source>
</evidence>
<keyword evidence="4" id="KW-0378">Hydrolase</keyword>
<keyword evidence="6" id="KW-0325">Glycoprotein</keyword>
<sequence length="267" mass="30529">MKIKTLTRLRTLVFAVLICAAPATASAWGMLGHRIVGEVASSYLQPKARKAIIAFMGHESLAMSANWADFIKSDTSFNYLNNWHYVNLPADLNQAGIYSVLKADKGPNVYTKIPEMIRQLKDPRSTAEQKRFALRLLVHLIGDVHQPMHTARKEDLGGNRVNVTWFGQRSNLHRVWDEQLIDYQQLSYTEYARAINAPSAAQLTSWRKTGLEEWVWESYQVCNRIYSMTPPDSKLSYRYNFDFVESLNTQLLKGGIRLAQVLNEIYA</sequence>
<dbReference type="EMBL" id="PYLS01000001">
    <property type="protein sequence ID" value="PST85315.1"/>
    <property type="molecule type" value="Genomic_DNA"/>
</dbReference>
<dbReference type="GO" id="GO:0006308">
    <property type="term" value="P:DNA catabolic process"/>
    <property type="evidence" value="ECO:0007669"/>
    <property type="project" value="InterPro"/>
</dbReference>
<evidence type="ECO:0000313" key="9">
    <source>
        <dbReference type="Proteomes" id="UP000240912"/>
    </source>
</evidence>
<accession>A0A2T3HS71</accession>
<keyword evidence="3" id="KW-0255">Endonuclease</keyword>
<feature type="signal peptide" evidence="7">
    <location>
        <begin position="1"/>
        <end position="25"/>
    </location>
</feature>
<proteinExistence type="predicted"/>
<dbReference type="AlphaFoldDB" id="A0A2T3HS71"/>
<reference evidence="8 9" key="1">
    <citation type="submission" date="2018-03" db="EMBL/GenBank/DDBJ databases">
        <authorList>
            <person name="Keele B.F."/>
        </authorList>
    </citation>
    <scope>NUCLEOTIDE SEQUENCE [LARGE SCALE GENOMIC DNA]</scope>
    <source>
        <strain evidence="8 9">YL28-9</strain>
    </source>
</reference>
<dbReference type="Gene3D" id="1.10.575.10">
    <property type="entry name" value="P1 Nuclease"/>
    <property type="match status" value="1"/>
</dbReference>
<dbReference type="GO" id="GO:0046872">
    <property type="term" value="F:metal ion binding"/>
    <property type="evidence" value="ECO:0007669"/>
    <property type="project" value="UniProtKB-KW"/>
</dbReference>
<dbReference type="OrthoDB" id="267579at2"/>
<keyword evidence="1" id="KW-0540">Nuclease</keyword>
<evidence type="ECO:0000256" key="3">
    <source>
        <dbReference type="ARBA" id="ARBA00022759"/>
    </source>
</evidence>
<keyword evidence="7" id="KW-0732">Signal</keyword>
<name>A0A2T3HS71_9SPHI</name>
<dbReference type="GO" id="GO:0016788">
    <property type="term" value="F:hydrolase activity, acting on ester bonds"/>
    <property type="evidence" value="ECO:0007669"/>
    <property type="project" value="InterPro"/>
</dbReference>
<dbReference type="InterPro" id="IPR003154">
    <property type="entry name" value="S1/P1nuclease"/>
</dbReference>
<evidence type="ECO:0000313" key="8">
    <source>
        <dbReference type="EMBL" id="PST85315.1"/>
    </source>
</evidence>